<protein>
    <submittedName>
        <fullName evidence="3">Type I pullulanase</fullName>
        <ecNumber evidence="3">3.2.1.41</ecNumber>
    </submittedName>
</protein>
<dbReference type="Pfam" id="PF00128">
    <property type="entry name" value="Alpha-amylase"/>
    <property type="match status" value="1"/>
</dbReference>
<dbReference type="EMBL" id="JABBNU010000003">
    <property type="protein sequence ID" value="NMM48099.1"/>
    <property type="molecule type" value="Genomic_DNA"/>
</dbReference>
<dbReference type="EC" id="3.2.1.41" evidence="3"/>
<dbReference type="GO" id="GO:0005978">
    <property type="term" value="P:glycogen biosynthetic process"/>
    <property type="evidence" value="ECO:0007669"/>
    <property type="project" value="InterPro"/>
</dbReference>
<proteinExistence type="inferred from homology"/>
<dbReference type="InterPro" id="IPR037439">
    <property type="entry name" value="Branching_enzy"/>
</dbReference>
<dbReference type="InterPro" id="IPR011840">
    <property type="entry name" value="PulA_typeI"/>
</dbReference>
<dbReference type="NCBIfam" id="TIGR02104">
    <property type="entry name" value="pulA_typeI"/>
    <property type="match status" value="1"/>
</dbReference>
<dbReference type="InterPro" id="IPR013783">
    <property type="entry name" value="Ig-like_fold"/>
</dbReference>
<dbReference type="InterPro" id="IPR014756">
    <property type="entry name" value="Ig_E-set"/>
</dbReference>
<organism evidence="3 4">
    <name type="scientific">Marinigracilibium pacificum</name>
    <dbReference type="NCBI Taxonomy" id="2729599"/>
    <lineage>
        <taxon>Bacteria</taxon>
        <taxon>Pseudomonadati</taxon>
        <taxon>Bacteroidota</taxon>
        <taxon>Cytophagia</taxon>
        <taxon>Cytophagales</taxon>
        <taxon>Flammeovirgaceae</taxon>
        <taxon>Marinigracilibium</taxon>
    </lineage>
</organism>
<feature type="domain" description="Glycosyl hydrolase family 13 catalytic" evidence="2">
    <location>
        <begin position="162"/>
        <end position="567"/>
    </location>
</feature>
<dbReference type="InterPro" id="IPR006047">
    <property type="entry name" value="GH13_cat_dom"/>
</dbReference>
<comment type="caution">
    <text evidence="3">The sequence shown here is derived from an EMBL/GenBank/DDBJ whole genome shotgun (WGS) entry which is preliminary data.</text>
</comment>
<evidence type="ECO:0000256" key="1">
    <source>
        <dbReference type="ARBA" id="ARBA00008061"/>
    </source>
</evidence>
<dbReference type="Gene3D" id="2.60.40.1180">
    <property type="entry name" value="Golgi alpha-mannosidase II"/>
    <property type="match status" value="1"/>
</dbReference>
<dbReference type="PROSITE" id="PS51257">
    <property type="entry name" value="PROKAR_LIPOPROTEIN"/>
    <property type="match status" value="1"/>
</dbReference>
<dbReference type="SUPFAM" id="SSF81296">
    <property type="entry name" value="E set domains"/>
    <property type="match status" value="1"/>
</dbReference>
<dbReference type="InterPro" id="IPR017853">
    <property type="entry name" value="GH"/>
</dbReference>
<dbReference type="SMART" id="SM00642">
    <property type="entry name" value="Aamy"/>
    <property type="match status" value="1"/>
</dbReference>
<dbReference type="Pfam" id="PF02922">
    <property type="entry name" value="CBM_48"/>
    <property type="match status" value="1"/>
</dbReference>
<dbReference type="PIRSF" id="PIRSF000463">
    <property type="entry name" value="GlgB"/>
    <property type="match status" value="1"/>
</dbReference>
<evidence type="ECO:0000313" key="4">
    <source>
        <dbReference type="Proteomes" id="UP000559010"/>
    </source>
</evidence>
<dbReference type="Proteomes" id="UP000559010">
    <property type="component" value="Unassembled WGS sequence"/>
</dbReference>
<dbReference type="CDD" id="cd11341">
    <property type="entry name" value="AmyAc_Pullulanase_LD-like"/>
    <property type="match status" value="1"/>
</dbReference>
<dbReference type="Pfam" id="PF21653">
    <property type="entry name" value="pulA_all-beta"/>
    <property type="match status" value="1"/>
</dbReference>
<gene>
    <name evidence="3" type="primary">pulA</name>
    <name evidence="3" type="ORF">HH304_06785</name>
</gene>
<dbReference type="GO" id="GO:0051060">
    <property type="term" value="F:pullulanase activity"/>
    <property type="evidence" value="ECO:0007669"/>
    <property type="project" value="UniProtKB-EC"/>
</dbReference>
<dbReference type="InterPro" id="IPR049117">
    <property type="entry name" value="pulA_all-beta"/>
</dbReference>
<keyword evidence="3" id="KW-0378">Hydrolase</keyword>
<dbReference type="GO" id="GO:0003844">
    <property type="term" value="F:1,4-alpha-glucan branching enzyme activity"/>
    <property type="evidence" value="ECO:0007669"/>
    <property type="project" value="InterPro"/>
</dbReference>
<reference evidence="3 4" key="1">
    <citation type="submission" date="2020-04" db="EMBL/GenBank/DDBJ databases">
        <title>Flammeovirgaceae bacterium KN852 isolated from deep sea.</title>
        <authorList>
            <person name="Zhang D.-C."/>
        </authorList>
    </citation>
    <scope>NUCLEOTIDE SEQUENCE [LARGE SCALE GENOMIC DNA]</scope>
    <source>
        <strain evidence="3 4">KN852</strain>
    </source>
</reference>
<dbReference type="CDD" id="cd02860">
    <property type="entry name" value="E_set_Pullulanase"/>
    <property type="match status" value="1"/>
</dbReference>
<dbReference type="SUPFAM" id="SSF51445">
    <property type="entry name" value="(Trans)glycosidases"/>
    <property type="match status" value="1"/>
</dbReference>
<dbReference type="PANTHER" id="PTHR43002">
    <property type="entry name" value="GLYCOGEN DEBRANCHING ENZYME"/>
    <property type="match status" value="1"/>
</dbReference>
<name>A0A848J1C2_9BACT</name>
<comment type="similarity">
    <text evidence="1">Belongs to the glycosyl hydrolase 13 family.</text>
</comment>
<evidence type="ECO:0000313" key="3">
    <source>
        <dbReference type="EMBL" id="NMM48099.1"/>
    </source>
</evidence>
<evidence type="ECO:0000259" key="2">
    <source>
        <dbReference type="SMART" id="SM00642"/>
    </source>
</evidence>
<dbReference type="AlphaFoldDB" id="A0A848J1C2"/>
<accession>A0A848J1C2</accession>
<dbReference type="Gene3D" id="3.20.20.80">
    <property type="entry name" value="Glycosidases"/>
    <property type="match status" value="1"/>
</dbReference>
<keyword evidence="4" id="KW-1185">Reference proteome</keyword>
<dbReference type="Gene3D" id="2.60.40.10">
    <property type="entry name" value="Immunoglobulins"/>
    <property type="match status" value="1"/>
</dbReference>
<dbReference type="InterPro" id="IPR004193">
    <property type="entry name" value="Glyco_hydro_13_N"/>
</dbReference>
<sequence length="666" mass="75073">MIMRINYYLLLVVFFFMISCTNQTKEVLVGEEYPVYTGNDLGLTYSSEKSIFKLWAPSADMVDLIFYDNDLEGEETARYPMTPIENGVWEFEFEGDAKGKFYTFQVTVEDKKYQEVPGPYAKAVGANGKRAQVVDLNDSDPEGWNQDKGPKLESPVDAVIYEIHVRDFSKHPESGMKNKGKFIAFTEENTKTTNGAPSGLNYIKDLGVTHLHILPFFDFASIDETLEKPNYNWGYDPLNYNVPEGSYSTNPSDGVTRIKEAKQMIQAIHSAGLGVIMDVVYNHTHSVDGMSFNETVPGYYYRYNEDGSLSDAAACGNETASEKPMMRKFMIESLKYWVEEYHIDGFRFDLMGIHDIETMNQISAELRKIKPDILLYGEGWKAGSSPLPDSVLALKANTTQLDGIAAFSDDIRDGLKGSVFVAEEKGFVSGAEGKEASIQFGVVASTMHDDINYKDVNYSKEPWSDSPEQTMNYVSCHDNNTLYDRLKLSNGDEDTEEQIIAMHKLSLGIVITSQGVTFLHAGTEMARTKDGVENSYQSPDSINQINWDRQVEYDGLKNYISGLLKIHNSHSAFRLRREKEINDRIKFLENADGVVSYEIDATGLENETWEKVIVVYNARRESLEIELPEGDWKVIVNKDETNESGIITASGKIEVPEISMMILVKE</sequence>
<keyword evidence="3" id="KW-0326">Glycosidase</keyword>
<dbReference type="InterPro" id="IPR013780">
    <property type="entry name" value="Glyco_hydro_b"/>
</dbReference>